<evidence type="ECO:0000259" key="6">
    <source>
        <dbReference type="Pfam" id="PF02234"/>
    </source>
</evidence>
<dbReference type="GO" id="GO:0005654">
    <property type="term" value="C:nucleoplasm"/>
    <property type="evidence" value="ECO:0007669"/>
    <property type="project" value="UniProtKB-SubCell"/>
</dbReference>
<sequence>MQLISSKKRKLYLKLENEYCKVDVELPEKSLSPAVSGRSMYDVESSDIAAEKSFKSPDLESEGFETEISVSTNGYSSREATQFCIDSNKQGLMDSSSTSKKKSSPPPGPCRKIPVEKMPSVAELEEFFEAAEKYEQKRFAEKYNYDIAKDVPLEGKFQWVRLRF</sequence>
<dbReference type="Pfam" id="PF02234">
    <property type="entry name" value="CDI"/>
    <property type="match status" value="1"/>
</dbReference>
<evidence type="ECO:0000256" key="5">
    <source>
        <dbReference type="SAM" id="MobiDB-lite"/>
    </source>
</evidence>
<evidence type="ECO:0000256" key="1">
    <source>
        <dbReference type="ARBA" id="ARBA00004642"/>
    </source>
</evidence>
<feature type="region of interest" description="Disordered" evidence="5">
    <location>
        <begin position="88"/>
        <end position="114"/>
    </location>
</feature>
<keyword evidence="4" id="KW-0131">Cell cycle</keyword>
<dbReference type="AlphaFoldDB" id="A0ABD3U4E1"/>
<dbReference type="InterPro" id="IPR044898">
    <property type="entry name" value="CDI_dom_sf"/>
</dbReference>
<dbReference type="GO" id="GO:0004860">
    <property type="term" value="F:protein kinase inhibitor activity"/>
    <property type="evidence" value="ECO:0007669"/>
    <property type="project" value="UniProtKB-KW"/>
</dbReference>
<evidence type="ECO:0000256" key="2">
    <source>
        <dbReference type="ARBA" id="ARBA00010274"/>
    </source>
</evidence>
<comment type="similarity">
    <text evidence="2">Belongs to the CDI family. ICK/KRP subfamily.</text>
</comment>
<comment type="subcellular location">
    <subcellularLocation>
        <location evidence="1">Nucleus</location>
        <location evidence="1">Nucleoplasm</location>
    </subcellularLocation>
</comment>
<gene>
    <name evidence="7" type="ORF">ACJIZ3_001330</name>
</gene>
<feature type="domain" description="Cyclin-dependent kinase inhibitor" evidence="6">
    <location>
        <begin position="117"/>
        <end position="162"/>
    </location>
</feature>
<name>A0ABD3U4E1_9LAMI</name>
<dbReference type="Proteomes" id="UP001634393">
    <property type="component" value="Unassembled WGS sequence"/>
</dbReference>
<evidence type="ECO:0000313" key="8">
    <source>
        <dbReference type="Proteomes" id="UP001634393"/>
    </source>
</evidence>
<evidence type="ECO:0000256" key="4">
    <source>
        <dbReference type="ARBA" id="ARBA00023306"/>
    </source>
</evidence>
<reference evidence="7 8" key="1">
    <citation type="submission" date="2024-12" db="EMBL/GenBank/DDBJ databases">
        <title>The unique morphological basis and parallel evolutionary history of personate flowers in Penstemon.</title>
        <authorList>
            <person name="Depatie T.H."/>
            <person name="Wessinger C.A."/>
        </authorList>
    </citation>
    <scope>NUCLEOTIDE SEQUENCE [LARGE SCALE GENOMIC DNA]</scope>
    <source>
        <strain evidence="7">WTNN_2</strain>
        <tissue evidence="7">Leaf</tissue>
    </source>
</reference>
<comment type="caution">
    <text evidence="7">The sequence shown here is derived from an EMBL/GenBank/DDBJ whole genome shotgun (WGS) entry which is preliminary data.</text>
</comment>
<protein>
    <recommendedName>
        <fullName evidence="6">Cyclin-dependent kinase inhibitor domain-containing protein</fullName>
    </recommendedName>
</protein>
<proteinExistence type="inferred from homology"/>
<dbReference type="PANTHER" id="PTHR46776">
    <property type="entry name" value="CYCLIN-DEPENDENT KINASE INHIBITOR 4-RELATED"/>
    <property type="match status" value="1"/>
</dbReference>
<evidence type="ECO:0000313" key="7">
    <source>
        <dbReference type="EMBL" id="KAL3843927.1"/>
    </source>
</evidence>
<organism evidence="7 8">
    <name type="scientific">Penstemon smallii</name>
    <dbReference type="NCBI Taxonomy" id="265156"/>
    <lineage>
        <taxon>Eukaryota</taxon>
        <taxon>Viridiplantae</taxon>
        <taxon>Streptophyta</taxon>
        <taxon>Embryophyta</taxon>
        <taxon>Tracheophyta</taxon>
        <taxon>Spermatophyta</taxon>
        <taxon>Magnoliopsida</taxon>
        <taxon>eudicotyledons</taxon>
        <taxon>Gunneridae</taxon>
        <taxon>Pentapetalae</taxon>
        <taxon>asterids</taxon>
        <taxon>lamiids</taxon>
        <taxon>Lamiales</taxon>
        <taxon>Plantaginaceae</taxon>
        <taxon>Cheloneae</taxon>
        <taxon>Penstemon</taxon>
    </lineage>
</organism>
<keyword evidence="8" id="KW-1185">Reference proteome</keyword>
<dbReference type="InterPro" id="IPR044275">
    <property type="entry name" value="KRP"/>
</dbReference>
<dbReference type="Gene3D" id="4.10.365.10">
    <property type="entry name" value="p27"/>
    <property type="match status" value="1"/>
</dbReference>
<dbReference type="InterPro" id="IPR003175">
    <property type="entry name" value="CDI_dom"/>
</dbReference>
<evidence type="ECO:0000256" key="3">
    <source>
        <dbReference type="ARBA" id="ARBA00023013"/>
    </source>
</evidence>
<accession>A0ABD3U4E1</accession>
<dbReference type="EMBL" id="JBJXBP010000002">
    <property type="protein sequence ID" value="KAL3843927.1"/>
    <property type="molecule type" value="Genomic_DNA"/>
</dbReference>
<dbReference type="PIRSF" id="PIRSF017811">
    <property type="entry name" value="CDK_inhib_pln"/>
    <property type="match status" value="1"/>
</dbReference>
<keyword evidence="3" id="KW-0649">Protein kinase inhibitor</keyword>